<feature type="compositionally biased region" description="Basic and acidic residues" evidence="5">
    <location>
        <begin position="515"/>
        <end position="538"/>
    </location>
</feature>
<feature type="zinc finger region" description="C3H1-type" evidence="4">
    <location>
        <begin position="156"/>
        <end position="183"/>
    </location>
</feature>
<feature type="region of interest" description="Disordered" evidence="5">
    <location>
        <begin position="403"/>
        <end position="430"/>
    </location>
</feature>
<dbReference type="Pfam" id="PF00642">
    <property type="entry name" value="zf-CCCH"/>
    <property type="match status" value="1"/>
</dbReference>
<evidence type="ECO:0000256" key="5">
    <source>
        <dbReference type="SAM" id="MobiDB-lite"/>
    </source>
</evidence>
<dbReference type="SUPFAM" id="SSF90229">
    <property type="entry name" value="CCCH zinc finger"/>
    <property type="match status" value="1"/>
</dbReference>
<evidence type="ECO:0000313" key="7">
    <source>
        <dbReference type="EMBL" id="GMN50759.1"/>
    </source>
</evidence>
<feature type="compositionally biased region" description="Polar residues" evidence="5">
    <location>
        <begin position="504"/>
        <end position="513"/>
    </location>
</feature>
<dbReference type="PROSITE" id="PS50103">
    <property type="entry name" value="ZF_C3H1"/>
    <property type="match status" value="1"/>
</dbReference>
<feature type="compositionally biased region" description="Low complexity" evidence="5">
    <location>
        <begin position="403"/>
        <end position="412"/>
    </location>
</feature>
<dbReference type="SMART" id="SM00356">
    <property type="entry name" value="ZnF_C3H1"/>
    <property type="match status" value="1"/>
</dbReference>
<feature type="region of interest" description="Disordered" evidence="5">
    <location>
        <begin position="280"/>
        <end position="305"/>
    </location>
</feature>
<dbReference type="InterPro" id="IPR052650">
    <property type="entry name" value="Zinc_finger_CCCH"/>
</dbReference>
<feature type="compositionally biased region" description="Basic and acidic residues" evidence="5">
    <location>
        <begin position="294"/>
        <end position="305"/>
    </location>
</feature>
<dbReference type="GO" id="GO:0008270">
    <property type="term" value="F:zinc ion binding"/>
    <property type="evidence" value="ECO:0007669"/>
    <property type="project" value="UniProtKB-KW"/>
</dbReference>
<keyword evidence="1 4" id="KW-0479">Metal-binding</keyword>
<organism evidence="7 8">
    <name type="scientific">Ficus carica</name>
    <name type="common">Common fig</name>
    <dbReference type="NCBI Taxonomy" id="3494"/>
    <lineage>
        <taxon>Eukaryota</taxon>
        <taxon>Viridiplantae</taxon>
        <taxon>Streptophyta</taxon>
        <taxon>Embryophyta</taxon>
        <taxon>Tracheophyta</taxon>
        <taxon>Spermatophyta</taxon>
        <taxon>Magnoliopsida</taxon>
        <taxon>eudicotyledons</taxon>
        <taxon>Gunneridae</taxon>
        <taxon>Pentapetalae</taxon>
        <taxon>rosids</taxon>
        <taxon>fabids</taxon>
        <taxon>Rosales</taxon>
        <taxon>Moraceae</taxon>
        <taxon>Ficeae</taxon>
        <taxon>Ficus</taxon>
    </lineage>
</organism>
<gene>
    <name evidence="7" type="ORF">TIFTF001_019910</name>
</gene>
<dbReference type="EMBL" id="BTGU01000035">
    <property type="protein sequence ID" value="GMN50759.1"/>
    <property type="molecule type" value="Genomic_DNA"/>
</dbReference>
<dbReference type="PANTHER" id="PTHR36886:SF3">
    <property type="entry name" value="PROTEIN FRIGIDA-ESSENTIAL 1"/>
    <property type="match status" value="1"/>
</dbReference>
<evidence type="ECO:0000256" key="1">
    <source>
        <dbReference type="ARBA" id="ARBA00022723"/>
    </source>
</evidence>
<keyword evidence="3 4" id="KW-0862">Zinc</keyword>
<evidence type="ECO:0000256" key="2">
    <source>
        <dbReference type="ARBA" id="ARBA00022771"/>
    </source>
</evidence>
<reference evidence="7" key="1">
    <citation type="submission" date="2023-07" db="EMBL/GenBank/DDBJ databases">
        <title>draft genome sequence of fig (Ficus carica).</title>
        <authorList>
            <person name="Takahashi T."/>
            <person name="Nishimura K."/>
        </authorList>
    </citation>
    <scope>NUCLEOTIDE SEQUENCE</scope>
</reference>
<dbReference type="Gene3D" id="4.10.1000.10">
    <property type="entry name" value="Zinc finger, CCCH-type"/>
    <property type="match status" value="1"/>
</dbReference>
<keyword evidence="8" id="KW-1185">Reference proteome</keyword>
<evidence type="ECO:0000313" key="8">
    <source>
        <dbReference type="Proteomes" id="UP001187192"/>
    </source>
</evidence>
<keyword evidence="2 4" id="KW-0863">Zinc-finger</keyword>
<feature type="region of interest" description="Disordered" evidence="5">
    <location>
        <begin position="1"/>
        <end position="23"/>
    </location>
</feature>
<feature type="compositionally biased region" description="Low complexity" evidence="5">
    <location>
        <begin position="226"/>
        <end position="238"/>
    </location>
</feature>
<accession>A0AA88A7J5</accession>
<feature type="domain" description="C3H1-type" evidence="6">
    <location>
        <begin position="156"/>
        <end position="183"/>
    </location>
</feature>
<feature type="region of interest" description="Disordered" evidence="5">
    <location>
        <begin position="208"/>
        <end position="238"/>
    </location>
</feature>
<proteinExistence type="predicted"/>
<dbReference type="Proteomes" id="UP001187192">
    <property type="component" value="Unassembled WGS sequence"/>
</dbReference>
<feature type="compositionally biased region" description="Basic and acidic residues" evidence="5">
    <location>
        <begin position="1"/>
        <end position="16"/>
    </location>
</feature>
<feature type="region of interest" description="Disordered" evidence="5">
    <location>
        <begin position="502"/>
        <end position="567"/>
    </location>
</feature>
<evidence type="ECO:0000256" key="4">
    <source>
        <dbReference type="PROSITE-ProRule" id="PRU00723"/>
    </source>
</evidence>
<protein>
    <recommendedName>
        <fullName evidence="6">C3H1-type domain-containing protein</fullName>
    </recommendedName>
</protein>
<evidence type="ECO:0000256" key="3">
    <source>
        <dbReference type="ARBA" id="ARBA00022833"/>
    </source>
</evidence>
<dbReference type="InterPro" id="IPR036855">
    <property type="entry name" value="Znf_CCCH_sf"/>
</dbReference>
<dbReference type="AlphaFoldDB" id="A0AA88A7J5"/>
<dbReference type="PANTHER" id="PTHR36886">
    <property type="entry name" value="PROTEIN FRIGIDA-ESSENTIAL 1"/>
    <property type="match status" value="1"/>
</dbReference>
<name>A0AA88A7J5_FICCA</name>
<evidence type="ECO:0000259" key="6">
    <source>
        <dbReference type="PROSITE" id="PS50103"/>
    </source>
</evidence>
<sequence length="685" mass="75132">MISSNAREDVKPHRGDGSFISGSSTRGEFGLDVAFAENNRSEQSVVDKKDAETLSERSFSMHCINPNSDSNADLTSSRILNAKASNSSSTDDKEMVAAMWTNNFSGRKDVLQSYGEIKQVDIQSGDDRKRTVLRFVLSGTETRSLPTGAEIKDQNKRPAIVCDFYAKGWCIKGSSCRFLHVKDHQKNDLPQREGDVAANDKRKVQIEGLNETTQRASLPDDPLAASVGNKSSFSNSSHLSSQRIQPWEHIESKTLHHLPEIPKSLSLQRDESFTFSFKDVGSESKRKNGSANDYGDHSSLTDRDGSVFRDRLCPEYAVSMSHPFPSSHSRSLGELASIQSQRPYSYMPSQLSSHLPNSSSSNSLLATGTLSSKRVSAWTGSSLPFSNSSLSASHLGSRSSSLLQSSSHFSGSAPDDLTSAKRKVSSNDWEPSVPFRPSFLLRSLIACPGSQYDPLRDSNESPKVDEISLKASLHSQGSSVVNMSHQKNNGDVVSETRGLAGNDDTMSVSSHNTNHGKDMQSTEKEVRTSTDWKDRIVPKQENSGGSSAVKDISGATGDGRHRRLGPRDSLNVKVDSFRQKNKMDAVHIVEGGAQIESKALRQFRAALIDSVKESLKPKWREGLLSKDAHNKIVKKAVEKVLSTLLPEQIPTSMELVTQYLASSRPKIDKLVEGYAEIYGKLSMML</sequence>
<dbReference type="InterPro" id="IPR000571">
    <property type="entry name" value="Znf_CCCH"/>
</dbReference>
<comment type="caution">
    <text evidence="7">The sequence shown here is derived from an EMBL/GenBank/DDBJ whole genome shotgun (WGS) entry which is preliminary data.</text>
</comment>